<comment type="similarity">
    <text evidence="5">Belongs to the RANBP1 family.</text>
</comment>
<dbReference type="InParanoid" id="A0A6J2Y0V8"/>
<keyword evidence="2" id="KW-0597">Phosphoprotein</keyword>
<sequence length="236" mass="26932">MSENTKIPETPEREQKKSESSDTEQEHDPQFAPIITLPEVHVSTNEENEIEFLKLRAKLYRFDSKSQPPEWKERGTGELKVLQHKEKHTFRIVMRRDKTLKVCANHFIMPWMELKPSDTNEKAFIYNVLADFADEETKSECLAVKFATIDNATLFKSKFEDAKNILKSSEKEEISTNGSTESLNGKQSEEENDTSDVVTKLSKLEVTEDQSQAGVIEVKASQETASNEDASVKKNE</sequence>
<evidence type="ECO:0000256" key="4">
    <source>
        <dbReference type="ARBA" id="ARBA00056716"/>
    </source>
</evidence>
<evidence type="ECO:0000313" key="12">
    <source>
        <dbReference type="RefSeq" id="XP_030756665.1"/>
    </source>
</evidence>
<organism evidence="11 12">
    <name type="scientific">Sitophilus oryzae</name>
    <name type="common">Rice weevil</name>
    <name type="synonym">Curculio oryzae</name>
    <dbReference type="NCBI Taxonomy" id="7048"/>
    <lineage>
        <taxon>Eukaryota</taxon>
        <taxon>Metazoa</taxon>
        <taxon>Ecdysozoa</taxon>
        <taxon>Arthropoda</taxon>
        <taxon>Hexapoda</taxon>
        <taxon>Insecta</taxon>
        <taxon>Pterygota</taxon>
        <taxon>Neoptera</taxon>
        <taxon>Endopterygota</taxon>
        <taxon>Coleoptera</taxon>
        <taxon>Polyphaga</taxon>
        <taxon>Cucujiformia</taxon>
        <taxon>Curculionidae</taxon>
        <taxon>Dryophthorinae</taxon>
        <taxon>Sitophilus</taxon>
    </lineage>
</organism>
<evidence type="ECO:0000313" key="11">
    <source>
        <dbReference type="Proteomes" id="UP000504635"/>
    </source>
</evidence>
<dbReference type="RefSeq" id="XP_030756665.1">
    <property type="nucleotide sequence ID" value="XM_030900805.1"/>
</dbReference>
<accession>A0A6J2Y0V8</accession>
<dbReference type="SMART" id="SM00160">
    <property type="entry name" value="RanBD"/>
    <property type="match status" value="1"/>
</dbReference>
<dbReference type="SUPFAM" id="SSF50729">
    <property type="entry name" value="PH domain-like"/>
    <property type="match status" value="1"/>
</dbReference>
<dbReference type="AlphaFoldDB" id="A0A6J2Y0V8"/>
<dbReference type="KEGG" id="soy:115882585"/>
<dbReference type="InterPro" id="IPR000156">
    <property type="entry name" value="Ran_bind_dom"/>
</dbReference>
<dbReference type="GO" id="GO:0006913">
    <property type="term" value="P:nucleocytoplasmic transport"/>
    <property type="evidence" value="ECO:0007669"/>
    <property type="project" value="InterPro"/>
</dbReference>
<dbReference type="Proteomes" id="UP000504635">
    <property type="component" value="Unplaced"/>
</dbReference>
<evidence type="ECO:0000259" key="10">
    <source>
        <dbReference type="PROSITE" id="PS50196"/>
    </source>
</evidence>
<feature type="compositionally biased region" description="Polar residues" evidence="9">
    <location>
        <begin position="175"/>
        <end position="186"/>
    </location>
</feature>
<keyword evidence="11" id="KW-1185">Reference proteome</keyword>
<evidence type="ECO:0000256" key="2">
    <source>
        <dbReference type="ARBA" id="ARBA00022553"/>
    </source>
</evidence>
<evidence type="ECO:0000256" key="5">
    <source>
        <dbReference type="ARBA" id="ARBA00061276"/>
    </source>
</evidence>
<feature type="region of interest" description="Disordered" evidence="9">
    <location>
        <begin position="1"/>
        <end position="39"/>
    </location>
</feature>
<dbReference type="CDD" id="cd13179">
    <property type="entry name" value="RanBD_RanBP1"/>
    <property type="match status" value="1"/>
</dbReference>
<evidence type="ECO:0000256" key="6">
    <source>
        <dbReference type="ARBA" id="ARBA00066150"/>
    </source>
</evidence>
<dbReference type="GO" id="GO:0005737">
    <property type="term" value="C:cytoplasm"/>
    <property type="evidence" value="ECO:0007669"/>
    <property type="project" value="TreeGrafter"/>
</dbReference>
<dbReference type="InterPro" id="IPR011993">
    <property type="entry name" value="PH-like_dom_sf"/>
</dbReference>
<feature type="compositionally biased region" description="Basic and acidic residues" evidence="9">
    <location>
        <begin position="9"/>
        <end position="29"/>
    </location>
</feature>
<dbReference type="PANTHER" id="PTHR23138:SF94">
    <property type="entry name" value="RAN BINDING PROTEIN 1"/>
    <property type="match status" value="1"/>
</dbReference>
<evidence type="ECO:0000256" key="7">
    <source>
        <dbReference type="ARBA" id="ARBA00067380"/>
    </source>
</evidence>
<dbReference type="Pfam" id="PF00638">
    <property type="entry name" value="Ran_BP1"/>
    <property type="match status" value="1"/>
</dbReference>
<dbReference type="InterPro" id="IPR045255">
    <property type="entry name" value="RanBP1-like"/>
</dbReference>
<keyword evidence="3" id="KW-0007">Acetylation</keyword>
<name>A0A6J2Y0V8_SITOR</name>
<feature type="domain" description="RanBD1" evidence="10">
    <location>
        <begin position="30"/>
        <end position="168"/>
    </location>
</feature>
<dbReference type="OrthoDB" id="2357150at2759"/>
<dbReference type="GeneID" id="115882585"/>
<dbReference type="GO" id="GO:0005643">
    <property type="term" value="C:nuclear pore"/>
    <property type="evidence" value="ECO:0007669"/>
    <property type="project" value="TreeGrafter"/>
</dbReference>
<reference evidence="12" key="1">
    <citation type="submission" date="2025-08" db="UniProtKB">
        <authorList>
            <consortium name="RefSeq"/>
        </authorList>
    </citation>
    <scope>IDENTIFICATION</scope>
    <source>
        <tissue evidence="12">Gonads</tissue>
    </source>
</reference>
<dbReference type="PROSITE" id="PS50196">
    <property type="entry name" value="RANBD1"/>
    <property type="match status" value="1"/>
</dbReference>
<dbReference type="GO" id="GO:0005096">
    <property type="term" value="F:GTPase activator activity"/>
    <property type="evidence" value="ECO:0007669"/>
    <property type="project" value="UniProtKB-KW"/>
</dbReference>
<feature type="region of interest" description="Disordered" evidence="9">
    <location>
        <begin position="168"/>
        <end position="236"/>
    </location>
</feature>
<dbReference type="Gene3D" id="2.30.29.30">
    <property type="entry name" value="Pleckstrin-homology domain (PH domain)/Phosphotyrosine-binding domain (PTB)"/>
    <property type="match status" value="1"/>
</dbReference>
<evidence type="ECO:0000256" key="1">
    <source>
        <dbReference type="ARBA" id="ARBA00022468"/>
    </source>
</evidence>
<evidence type="ECO:0000256" key="9">
    <source>
        <dbReference type="SAM" id="MobiDB-lite"/>
    </source>
</evidence>
<dbReference type="PANTHER" id="PTHR23138">
    <property type="entry name" value="RAN BINDING PROTEIN"/>
    <property type="match status" value="1"/>
</dbReference>
<comment type="function">
    <text evidence="4">Plays a role in RAN-dependent nucleocytoplasmic transport. Alleviates the TNPO1-dependent inhibition of RAN GTPase activity and mediates the dissociation of RAN from proteins involved in transport into the nucleus. Induces a conformation change in the complex formed by XPO1 and RAN that triggers the release of the nuclear export signal of cargo proteins. Promotes the disassembly of the complex formed by RAN and importin beta. Promotes dissociation of RAN from a complex with KPNA2 and CSE1L. Required for normal mitotic spindle assembly and normal progress through mitosis via its effect on RAN. Does not increase the RAN GTPase activity by itself, but increases GTP hydrolysis mediated by RANGAP1. Inhibits RCC1-dependent exchange of RAN-bound GDP by GTP.</text>
</comment>
<evidence type="ECO:0000256" key="8">
    <source>
        <dbReference type="ARBA" id="ARBA00081162"/>
    </source>
</evidence>
<proteinExistence type="inferred from homology"/>
<dbReference type="InterPro" id="IPR045256">
    <property type="entry name" value="RanBP1_RanBD"/>
</dbReference>
<protein>
    <recommendedName>
        <fullName evidence="7">Ran-specific GTPase-activating protein</fullName>
    </recommendedName>
    <alternativeName>
        <fullName evidence="8">Ran-binding protein 1</fullName>
    </alternativeName>
</protein>
<dbReference type="FunFam" id="2.30.29.30:FF:000824">
    <property type="entry name" value="Ran-specific GTPase-activating protein"/>
    <property type="match status" value="1"/>
</dbReference>
<evidence type="ECO:0000256" key="3">
    <source>
        <dbReference type="ARBA" id="ARBA00022990"/>
    </source>
</evidence>
<gene>
    <name evidence="12" type="primary">LOC115882585</name>
</gene>
<comment type="subunit">
    <text evidence="6">Interacts with RAN (via C-terminus of GTP-bound form) but not with GDP-bound RAN. Identified in a complex composed of RAN, RANGAP1 and RANBP1. Identified in a complex that contains TNPO1, RAN and RANBP1. Identified in a complex that contains CSE1L, KPNA2, RAN and RANBP1. Identified in a complex with nucleotide-free RAN and RCC1.</text>
</comment>
<keyword evidence="1" id="KW-0343">GTPase activation</keyword>